<proteinExistence type="inferred from homology"/>
<dbReference type="Pfam" id="PF10247">
    <property type="entry name" value="Romo1"/>
    <property type="match status" value="1"/>
</dbReference>
<feature type="transmembrane region" description="Helical" evidence="6">
    <location>
        <begin position="47"/>
        <end position="68"/>
    </location>
</feature>
<evidence type="ECO:0000256" key="4">
    <source>
        <dbReference type="ARBA" id="ARBA00022989"/>
    </source>
</evidence>
<dbReference type="GO" id="GO:0030150">
    <property type="term" value="P:protein import into mitochondrial matrix"/>
    <property type="evidence" value="ECO:0007669"/>
    <property type="project" value="TreeGrafter"/>
</dbReference>
<dbReference type="GO" id="GO:0045039">
    <property type="term" value="P:protein insertion into mitochondrial inner membrane"/>
    <property type="evidence" value="ECO:0007669"/>
    <property type="project" value="TreeGrafter"/>
</dbReference>
<gene>
    <name evidence="7" type="ORF">AWRI4233_LOCUS8528</name>
</gene>
<comment type="subcellular location">
    <subcellularLocation>
        <location evidence="1">Membrane</location>
    </subcellularLocation>
</comment>
<keyword evidence="5 6" id="KW-0472">Membrane</keyword>
<keyword evidence="8" id="KW-1185">Reference proteome</keyword>
<evidence type="ECO:0000313" key="7">
    <source>
        <dbReference type="EMBL" id="CAD0099703.1"/>
    </source>
</evidence>
<dbReference type="EMBL" id="CAIJEO010000010">
    <property type="protein sequence ID" value="CAD0099703.1"/>
    <property type="molecule type" value="Genomic_DNA"/>
</dbReference>
<feature type="transmembrane region" description="Helical" evidence="6">
    <location>
        <begin position="80"/>
        <end position="98"/>
    </location>
</feature>
<dbReference type="OrthoDB" id="5409308at2759"/>
<protein>
    <recommendedName>
        <fullName evidence="9">Mitochondrial genome maintenance protein Mgr2</fullName>
    </recommendedName>
</protein>
<evidence type="ECO:0000256" key="5">
    <source>
        <dbReference type="ARBA" id="ARBA00023136"/>
    </source>
</evidence>
<dbReference type="InterPro" id="IPR018450">
    <property type="entry name" value="Romo1/Mgr2"/>
</dbReference>
<dbReference type="PANTHER" id="PTHR28525">
    <property type="entry name" value="REACTIVE OXYGEN SPECIES MODULATOR 1"/>
    <property type="match status" value="1"/>
</dbReference>
<comment type="caution">
    <text evidence="7">The sequence shown here is derived from an EMBL/GenBank/DDBJ whole genome shotgun (WGS) entry which is preliminary data.</text>
</comment>
<keyword evidence="3 6" id="KW-0812">Transmembrane</keyword>
<evidence type="ECO:0000313" key="8">
    <source>
        <dbReference type="Proteomes" id="UP000714618"/>
    </source>
</evidence>
<dbReference type="PANTHER" id="PTHR28525:SF1">
    <property type="entry name" value="REACTIVE OXYGEN SPECIES MODULATOR 1"/>
    <property type="match status" value="1"/>
</dbReference>
<dbReference type="AlphaFoldDB" id="A0A9N8PKM7"/>
<evidence type="ECO:0000256" key="6">
    <source>
        <dbReference type="SAM" id="Phobius"/>
    </source>
</evidence>
<name>A0A9N8PKM7_9PEZI</name>
<dbReference type="SMART" id="SM01378">
    <property type="entry name" value="Romo1"/>
    <property type="match status" value="1"/>
</dbReference>
<organism evidence="7 8">
    <name type="scientific">Aureobasidium mustum</name>
    <dbReference type="NCBI Taxonomy" id="2773714"/>
    <lineage>
        <taxon>Eukaryota</taxon>
        <taxon>Fungi</taxon>
        <taxon>Dikarya</taxon>
        <taxon>Ascomycota</taxon>
        <taxon>Pezizomycotina</taxon>
        <taxon>Dothideomycetes</taxon>
        <taxon>Dothideomycetidae</taxon>
        <taxon>Dothideales</taxon>
        <taxon>Saccotheciaceae</taxon>
        <taxon>Aureobasidium</taxon>
    </lineage>
</organism>
<accession>A0A9N8PKM7</accession>
<evidence type="ECO:0000256" key="1">
    <source>
        <dbReference type="ARBA" id="ARBA00004370"/>
    </source>
</evidence>
<comment type="similarity">
    <text evidence="2">Belongs to the MGR2 family.</text>
</comment>
<reference evidence="7" key="1">
    <citation type="submission" date="2020-06" db="EMBL/GenBank/DDBJ databases">
        <authorList>
            <person name="Onetto C."/>
        </authorList>
    </citation>
    <scope>NUCLEOTIDE SEQUENCE</scope>
</reference>
<evidence type="ECO:0000256" key="2">
    <source>
        <dbReference type="ARBA" id="ARBA00007839"/>
    </source>
</evidence>
<sequence>MPVPASAMPAGAHGPSTFDKRKFMGAMMGGSMSPPADLVFSRHSPPVPGVGLIIGFIFGATNIIRFGPGPNGMLRTLGQYMAGSAATFGFFMSIGSTIRTEGTSPIVNQAYANAYRKPFILPRQHAARS</sequence>
<dbReference type="Proteomes" id="UP000714618">
    <property type="component" value="Unassembled WGS sequence"/>
</dbReference>
<evidence type="ECO:0000256" key="3">
    <source>
        <dbReference type="ARBA" id="ARBA00022692"/>
    </source>
</evidence>
<dbReference type="GO" id="GO:0005744">
    <property type="term" value="C:TIM23 mitochondrial import inner membrane translocase complex"/>
    <property type="evidence" value="ECO:0007669"/>
    <property type="project" value="TreeGrafter"/>
</dbReference>
<evidence type="ECO:0008006" key="9">
    <source>
        <dbReference type="Google" id="ProtNLM"/>
    </source>
</evidence>
<keyword evidence="4 6" id="KW-1133">Transmembrane helix</keyword>